<accession>A0ABQ4SAT0</accession>
<dbReference type="InterPro" id="IPR036188">
    <property type="entry name" value="FAD/NAD-bd_sf"/>
</dbReference>
<evidence type="ECO:0000256" key="3">
    <source>
        <dbReference type="ARBA" id="ARBA00016961"/>
    </source>
</evidence>
<dbReference type="SUPFAM" id="SSF55424">
    <property type="entry name" value="FAD/NAD-linked reductases, dimerisation (C-terminal) domain"/>
    <property type="match status" value="1"/>
</dbReference>
<dbReference type="InterPro" id="IPR023753">
    <property type="entry name" value="FAD/NAD-binding_dom"/>
</dbReference>
<evidence type="ECO:0000256" key="1">
    <source>
        <dbReference type="ARBA" id="ARBA00001974"/>
    </source>
</evidence>
<sequence>MIRLEKGPDDVTATIEREGAAPETITADRVLSAVGVVGNVENLGLDAIGVTIERGIIVTDGYGRTNVPGLYAIGDVAGAPMLAHKASHEGVVCVEAIAGANEVHPLDKGKIPGCTYCNPQIASVGITESRAKALGFDIRVGRFPFIGNGKAIALGEPDGLVKTVFDKRTGQLLGAHMVGAEVTELIHNFVVAMNLETTEAELMQTVFAHPTLSEIVHEGVLAAYGRAIHY</sequence>
<dbReference type="InterPro" id="IPR050151">
    <property type="entry name" value="Class-I_Pyr_Nuc-Dis_Oxidored"/>
</dbReference>
<comment type="caution">
    <text evidence="10">The sequence shown here is derived from an EMBL/GenBank/DDBJ whole genome shotgun (WGS) entry which is preliminary data.</text>
</comment>
<feature type="domain" description="FAD/NAD(P)-binding" evidence="9">
    <location>
        <begin position="16"/>
        <end position="90"/>
    </location>
</feature>
<evidence type="ECO:0000259" key="8">
    <source>
        <dbReference type="Pfam" id="PF02852"/>
    </source>
</evidence>
<dbReference type="Gene3D" id="3.50.50.60">
    <property type="entry name" value="FAD/NAD(P)-binding domain"/>
    <property type="match status" value="1"/>
</dbReference>
<reference evidence="10" key="2">
    <citation type="submission" date="2021-08" db="EMBL/GenBank/DDBJ databases">
        <authorList>
            <person name="Tani A."/>
            <person name="Ola A."/>
            <person name="Ogura Y."/>
            <person name="Katsura K."/>
            <person name="Hayashi T."/>
        </authorList>
    </citation>
    <scope>NUCLEOTIDE SEQUENCE</scope>
    <source>
        <strain evidence="10">DSM 17168</strain>
    </source>
</reference>
<evidence type="ECO:0000256" key="6">
    <source>
        <dbReference type="ARBA" id="ARBA00023027"/>
    </source>
</evidence>
<organism evidence="10 11">
    <name type="scientific">Methylobacterium isbiliense</name>
    <dbReference type="NCBI Taxonomy" id="315478"/>
    <lineage>
        <taxon>Bacteria</taxon>
        <taxon>Pseudomonadati</taxon>
        <taxon>Pseudomonadota</taxon>
        <taxon>Alphaproteobacteria</taxon>
        <taxon>Hyphomicrobiales</taxon>
        <taxon>Methylobacteriaceae</taxon>
        <taxon>Methylobacterium</taxon>
    </lineage>
</organism>
<dbReference type="InterPro" id="IPR004099">
    <property type="entry name" value="Pyr_nucl-diS_OxRdtase_dimer"/>
</dbReference>
<keyword evidence="4" id="KW-0285">Flavoprotein</keyword>
<gene>
    <name evidence="10" type="primary">lpd_2</name>
    <name evidence="10" type="ORF">GMJLKIPL_0686</name>
</gene>
<keyword evidence="5" id="KW-0274">FAD</keyword>
<dbReference type="Pfam" id="PF07992">
    <property type="entry name" value="Pyr_redox_2"/>
    <property type="match status" value="1"/>
</dbReference>
<dbReference type="PANTHER" id="PTHR22912">
    <property type="entry name" value="DISULFIDE OXIDOREDUCTASE"/>
    <property type="match status" value="1"/>
</dbReference>
<dbReference type="Pfam" id="PF02852">
    <property type="entry name" value="Pyr_redox_dim"/>
    <property type="match status" value="1"/>
</dbReference>
<name>A0ABQ4SAT0_9HYPH</name>
<dbReference type="PRINTS" id="PR00411">
    <property type="entry name" value="PNDRDTASEI"/>
</dbReference>
<dbReference type="Gene3D" id="3.30.390.30">
    <property type="match status" value="1"/>
</dbReference>
<evidence type="ECO:0000259" key="9">
    <source>
        <dbReference type="Pfam" id="PF07992"/>
    </source>
</evidence>
<evidence type="ECO:0000256" key="2">
    <source>
        <dbReference type="ARBA" id="ARBA00007532"/>
    </source>
</evidence>
<feature type="domain" description="Pyridine nucleotide-disulphide oxidoreductase dimerisation" evidence="8">
    <location>
        <begin position="111"/>
        <end position="218"/>
    </location>
</feature>
<keyword evidence="11" id="KW-1185">Reference proteome</keyword>
<dbReference type="EMBL" id="BPQQ01000007">
    <property type="protein sequence ID" value="GJD98775.1"/>
    <property type="molecule type" value="Genomic_DNA"/>
</dbReference>
<dbReference type="SUPFAM" id="SSF51905">
    <property type="entry name" value="FAD/NAD(P)-binding domain"/>
    <property type="match status" value="1"/>
</dbReference>
<protein>
    <recommendedName>
        <fullName evidence="3">Dihydrolipoyl dehydrogenase</fullName>
    </recommendedName>
    <alternativeName>
        <fullName evidence="7">Dihydrolipoamide dehydrogenase</fullName>
    </alternativeName>
</protein>
<evidence type="ECO:0000256" key="7">
    <source>
        <dbReference type="ARBA" id="ARBA00031281"/>
    </source>
</evidence>
<evidence type="ECO:0000313" key="11">
    <source>
        <dbReference type="Proteomes" id="UP001055153"/>
    </source>
</evidence>
<reference evidence="10" key="1">
    <citation type="journal article" date="2021" name="Front. Microbiol.">
        <title>Comprehensive Comparative Genomics and Phenotyping of Methylobacterium Species.</title>
        <authorList>
            <person name="Alessa O."/>
            <person name="Ogura Y."/>
            <person name="Fujitani Y."/>
            <person name="Takami H."/>
            <person name="Hayashi T."/>
            <person name="Sahin N."/>
            <person name="Tani A."/>
        </authorList>
    </citation>
    <scope>NUCLEOTIDE SEQUENCE</scope>
    <source>
        <strain evidence="10">DSM 17168</strain>
    </source>
</reference>
<dbReference type="PANTHER" id="PTHR22912:SF217">
    <property type="entry name" value="DIHYDROLIPOYL DEHYDROGENASE"/>
    <property type="match status" value="1"/>
</dbReference>
<dbReference type="Proteomes" id="UP001055153">
    <property type="component" value="Unassembled WGS sequence"/>
</dbReference>
<evidence type="ECO:0000256" key="4">
    <source>
        <dbReference type="ARBA" id="ARBA00022630"/>
    </source>
</evidence>
<keyword evidence="6" id="KW-0520">NAD</keyword>
<dbReference type="InterPro" id="IPR016156">
    <property type="entry name" value="FAD/NAD-linked_Rdtase_dimer_sf"/>
</dbReference>
<proteinExistence type="inferred from homology"/>
<comment type="cofactor">
    <cofactor evidence="1">
        <name>FAD</name>
        <dbReference type="ChEBI" id="CHEBI:57692"/>
    </cofactor>
</comment>
<comment type="similarity">
    <text evidence="2">Belongs to the class-I pyridine nucleotide-disulfide oxidoreductase family.</text>
</comment>
<evidence type="ECO:0000313" key="10">
    <source>
        <dbReference type="EMBL" id="GJD98775.1"/>
    </source>
</evidence>
<evidence type="ECO:0000256" key="5">
    <source>
        <dbReference type="ARBA" id="ARBA00022827"/>
    </source>
</evidence>